<dbReference type="InterPro" id="IPR050869">
    <property type="entry name" value="H3K4_H4K5_MeTrfase"/>
</dbReference>
<dbReference type="InterPro" id="IPR046341">
    <property type="entry name" value="SET_dom_sf"/>
</dbReference>
<evidence type="ECO:0000259" key="6">
    <source>
        <dbReference type="PROSITE" id="PS50865"/>
    </source>
</evidence>
<dbReference type="GO" id="GO:0005634">
    <property type="term" value="C:nucleus"/>
    <property type="evidence" value="ECO:0007669"/>
    <property type="project" value="TreeGrafter"/>
</dbReference>
<evidence type="ECO:0000256" key="5">
    <source>
        <dbReference type="SAM" id="MobiDB-lite"/>
    </source>
</evidence>
<evidence type="ECO:0000313" key="8">
    <source>
        <dbReference type="WBParaSite" id="PgR017X_g043_t05"/>
    </source>
</evidence>
<dbReference type="Pfam" id="PF01753">
    <property type="entry name" value="zf-MYND"/>
    <property type="match status" value="1"/>
</dbReference>
<organism evidence="7 8">
    <name type="scientific">Parascaris univalens</name>
    <name type="common">Nematode worm</name>
    <dbReference type="NCBI Taxonomy" id="6257"/>
    <lineage>
        <taxon>Eukaryota</taxon>
        <taxon>Metazoa</taxon>
        <taxon>Ecdysozoa</taxon>
        <taxon>Nematoda</taxon>
        <taxon>Chromadorea</taxon>
        <taxon>Rhabditida</taxon>
        <taxon>Spirurina</taxon>
        <taxon>Ascaridomorpha</taxon>
        <taxon>Ascaridoidea</taxon>
        <taxon>Ascarididae</taxon>
        <taxon>Parascaris</taxon>
    </lineage>
</organism>
<keyword evidence="2 4" id="KW-0863">Zinc-finger</keyword>
<reference evidence="8" key="1">
    <citation type="submission" date="2022-11" db="UniProtKB">
        <authorList>
            <consortium name="WormBaseParasite"/>
        </authorList>
    </citation>
    <scope>IDENTIFICATION</scope>
</reference>
<name>A0A915AUT5_PARUN</name>
<accession>A0A915AUT5</accession>
<dbReference type="Gene3D" id="1.10.220.160">
    <property type="match status" value="1"/>
</dbReference>
<keyword evidence="3" id="KW-0862">Zinc</keyword>
<dbReference type="InterPro" id="IPR002893">
    <property type="entry name" value="Znf_MYND"/>
</dbReference>
<dbReference type="Gene3D" id="6.10.140.2220">
    <property type="match status" value="1"/>
</dbReference>
<dbReference type="PANTHER" id="PTHR12197">
    <property type="entry name" value="HISTONE-LYSINE N-METHYLTRANSFERASE SMYD"/>
    <property type="match status" value="1"/>
</dbReference>
<evidence type="ECO:0000256" key="4">
    <source>
        <dbReference type="PROSITE-ProRule" id="PRU00134"/>
    </source>
</evidence>
<evidence type="ECO:0000256" key="2">
    <source>
        <dbReference type="ARBA" id="ARBA00022771"/>
    </source>
</evidence>
<keyword evidence="1" id="KW-0479">Metal-binding</keyword>
<dbReference type="SUPFAM" id="SSF144232">
    <property type="entry name" value="HIT/MYND zinc finger-like"/>
    <property type="match status" value="1"/>
</dbReference>
<evidence type="ECO:0000313" key="7">
    <source>
        <dbReference type="Proteomes" id="UP000887569"/>
    </source>
</evidence>
<dbReference type="GO" id="GO:0008270">
    <property type="term" value="F:zinc ion binding"/>
    <property type="evidence" value="ECO:0007669"/>
    <property type="project" value="UniProtKB-KW"/>
</dbReference>
<dbReference type="AlphaFoldDB" id="A0A915AUT5"/>
<sequence>SYATSLVRSVCLKDLRRLSVESVCAHLQAMGRNNGAPHKKTHAPRHRARRGESSAPVVQCSEPIESNENKEPREDSQKSNEQHKPESACKTAAEEKVNCFPGTLEFYPFAYALYNSHLDENCWYCLSPSANLRRCKGCNKAMFCDQNCQTLGWKDHKAECRALKSTPTVPDIEVRLLGRIITRFKDIKNGNDKKDATFYLQRSSRRSIMDIWAHTDQIRNDEFAMKKFNDVYSKLVAFYDSKALLTRDEAFELHCRDYINRHAISDDGYLEEIGKGLYLDLCAYDHSCRPNAIYTCKGFVATLRALDLTVNLLDRTTTFYSYIDLLSTTQERRKLLRDTWYFDCQCVRCVDNSDHMLSSMFCPNCCWSTCGGRRREVMRGRAEFDGGQVVHMRLLGA</sequence>
<protein>
    <submittedName>
        <fullName evidence="8">MYND-type domain-containing protein</fullName>
    </submittedName>
</protein>
<keyword evidence="7" id="KW-1185">Reference proteome</keyword>
<feature type="compositionally biased region" description="Basic and acidic residues" evidence="5">
    <location>
        <begin position="67"/>
        <end position="87"/>
    </location>
</feature>
<feature type="region of interest" description="Disordered" evidence="5">
    <location>
        <begin position="31"/>
        <end position="87"/>
    </location>
</feature>
<dbReference type="WBParaSite" id="PgR017X_g043_t05">
    <property type="protein sequence ID" value="PgR017X_g043_t05"/>
    <property type="gene ID" value="PgR017X_g043"/>
</dbReference>
<dbReference type="Gene3D" id="2.170.270.10">
    <property type="entry name" value="SET domain"/>
    <property type="match status" value="1"/>
</dbReference>
<dbReference type="Proteomes" id="UP000887569">
    <property type="component" value="Unplaced"/>
</dbReference>
<proteinExistence type="predicted"/>
<dbReference type="PROSITE" id="PS50865">
    <property type="entry name" value="ZF_MYND_2"/>
    <property type="match status" value="1"/>
</dbReference>
<evidence type="ECO:0000256" key="3">
    <source>
        <dbReference type="ARBA" id="ARBA00022833"/>
    </source>
</evidence>
<evidence type="ECO:0000256" key="1">
    <source>
        <dbReference type="ARBA" id="ARBA00022723"/>
    </source>
</evidence>
<dbReference type="PANTHER" id="PTHR12197:SF241">
    <property type="entry name" value="MYND-TYPE DOMAIN-CONTAINING PROTEIN"/>
    <property type="match status" value="1"/>
</dbReference>
<feature type="compositionally biased region" description="Basic residues" evidence="5">
    <location>
        <begin position="37"/>
        <end position="49"/>
    </location>
</feature>
<feature type="domain" description="MYND-type" evidence="6">
    <location>
        <begin position="122"/>
        <end position="160"/>
    </location>
</feature>